<feature type="transmembrane region" description="Helical" evidence="10">
    <location>
        <begin position="180"/>
        <end position="199"/>
    </location>
</feature>
<evidence type="ECO:0000256" key="9">
    <source>
        <dbReference type="SAM" id="MobiDB-lite"/>
    </source>
</evidence>
<evidence type="ECO:0000256" key="7">
    <source>
        <dbReference type="ARBA" id="ARBA00023136"/>
    </source>
</evidence>
<evidence type="ECO:0000256" key="5">
    <source>
        <dbReference type="ARBA" id="ARBA00022692"/>
    </source>
</evidence>
<accession>A0A9N9PSB8</accession>
<feature type="compositionally biased region" description="Polar residues" evidence="9">
    <location>
        <begin position="18"/>
        <end position="34"/>
    </location>
</feature>
<dbReference type="GO" id="GO:0022857">
    <property type="term" value="F:transmembrane transporter activity"/>
    <property type="evidence" value="ECO:0007669"/>
    <property type="project" value="InterPro"/>
</dbReference>
<feature type="transmembrane region" description="Helical" evidence="10">
    <location>
        <begin position="205"/>
        <end position="230"/>
    </location>
</feature>
<evidence type="ECO:0000256" key="3">
    <source>
        <dbReference type="ARBA" id="ARBA00022448"/>
    </source>
</evidence>
<dbReference type="Gene3D" id="1.20.1720.10">
    <property type="entry name" value="Multidrug resistance protein D"/>
    <property type="match status" value="1"/>
</dbReference>
<dbReference type="OrthoDB" id="10021397at2759"/>
<evidence type="ECO:0000256" key="4">
    <source>
        <dbReference type="ARBA" id="ARBA00022475"/>
    </source>
</evidence>
<gene>
    <name evidence="12" type="ORF">HYFRA_00000186</name>
</gene>
<comment type="caution">
    <text evidence="12">The sequence shown here is derived from an EMBL/GenBank/DDBJ whole genome shotgun (WGS) entry which is preliminary data.</text>
</comment>
<dbReference type="FunFam" id="1.20.1720.10:FF:000012">
    <property type="entry name" value="MFS toxin efflux pump (AflT)"/>
    <property type="match status" value="1"/>
</dbReference>
<dbReference type="InterPro" id="IPR036259">
    <property type="entry name" value="MFS_trans_sf"/>
</dbReference>
<keyword evidence="7 10" id="KW-0472">Membrane</keyword>
<feature type="transmembrane region" description="Helical" evidence="10">
    <location>
        <begin position="341"/>
        <end position="361"/>
    </location>
</feature>
<name>A0A9N9PSB8_9HELO</name>
<dbReference type="AlphaFoldDB" id="A0A9N9PSB8"/>
<keyword evidence="3" id="KW-0813">Transport</keyword>
<feature type="compositionally biased region" description="Polar residues" evidence="9">
    <location>
        <begin position="57"/>
        <end position="66"/>
    </location>
</feature>
<dbReference type="PANTHER" id="PTHR23501">
    <property type="entry name" value="MAJOR FACILITATOR SUPERFAMILY"/>
    <property type="match status" value="1"/>
</dbReference>
<dbReference type="FunFam" id="1.20.1250.20:FF:000196">
    <property type="entry name" value="MFS toxin efflux pump (AflT)"/>
    <property type="match status" value="1"/>
</dbReference>
<protein>
    <recommendedName>
        <fullName evidence="11">Major facilitator superfamily (MFS) profile domain-containing protein</fullName>
    </recommendedName>
</protein>
<feature type="transmembrane region" description="Helical" evidence="10">
    <location>
        <begin position="415"/>
        <end position="438"/>
    </location>
</feature>
<feature type="transmembrane region" description="Helical" evidence="10">
    <location>
        <begin position="508"/>
        <end position="529"/>
    </location>
</feature>
<feature type="transmembrane region" description="Helical" evidence="10">
    <location>
        <begin position="237"/>
        <end position="256"/>
    </location>
</feature>
<feature type="transmembrane region" description="Helical" evidence="10">
    <location>
        <begin position="445"/>
        <end position="463"/>
    </location>
</feature>
<feature type="compositionally biased region" description="Basic and acidic residues" evidence="9">
    <location>
        <begin position="42"/>
        <end position="55"/>
    </location>
</feature>
<dbReference type="PROSITE" id="PS50850">
    <property type="entry name" value="MFS"/>
    <property type="match status" value="1"/>
</dbReference>
<evidence type="ECO:0000313" key="12">
    <source>
        <dbReference type="EMBL" id="CAG8957846.1"/>
    </source>
</evidence>
<dbReference type="InterPro" id="IPR011701">
    <property type="entry name" value="MFS"/>
</dbReference>
<feature type="transmembrane region" description="Helical" evidence="10">
    <location>
        <begin position="112"/>
        <end position="138"/>
    </location>
</feature>
<dbReference type="SUPFAM" id="SSF103473">
    <property type="entry name" value="MFS general substrate transporter"/>
    <property type="match status" value="1"/>
</dbReference>
<comment type="similarity">
    <text evidence="2">Belongs to the major facilitator superfamily. TCR/Tet family.</text>
</comment>
<evidence type="ECO:0000256" key="1">
    <source>
        <dbReference type="ARBA" id="ARBA00004651"/>
    </source>
</evidence>
<dbReference type="GO" id="GO:0005886">
    <property type="term" value="C:plasma membrane"/>
    <property type="evidence" value="ECO:0007669"/>
    <property type="project" value="UniProtKB-SubCell"/>
</dbReference>
<keyword evidence="6 10" id="KW-1133">Transmembrane helix</keyword>
<dbReference type="EMBL" id="CAJVRL010000081">
    <property type="protein sequence ID" value="CAG8957846.1"/>
    <property type="molecule type" value="Genomic_DNA"/>
</dbReference>
<dbReference type="PANTHER" id="PTHR23501:SF199">
    <property type="entry name" value="MFS EFFLUX TRANSPORTER INPD-RELATED"/>
    <property type="match status" value="1"/>
</dbReference>
<comment type="subcellular location">
    <subcellularLocation>
        <location evidence="1">Cell membrane</location>
        <topology evidence="1">Multi-pass membrane protein</topology>
    </subcellularLocation>
</comment>
<dbReference type="FunFam" id="1.20.1250.20:FF:000489">
    <property type="entry name" value="MFS general substrate transporter"/>
    <property type="match status" value="1"/>
</dbReference>
<reference evidence="12" key="1">
    <citation type="submission" date="2021-07" db="EMBL/GenBank/DDBJ databases">
        <authorList>
            <person name="Durling M."/>
        </authorList>
    </citation>
    <scope>NUCLEOTIDE SEQUENCE</scope>
</reference>
<evidence type="ECO:0000256" key="6">
    <source>
        <dbReference type="ARBA" id="ARBA00022989"/>
    </source>
</evidence>
<sequence length="613" mass="64964">MQQYRRNSPEILAIMLGTDQQSNMDASTLNNKTAPPSLDEQTGDKGKGTSVELKDLSQANSTTPEASSKDEPIGLTKVATTKSIMSAKDAQHELDRIMTSGANVEYPTGAKLALISLALCLSVFLIALDNTIIATAIPSITDQFASLPDVGWYGSAYLLTTASFQLLFGKFYTYFSIKWVYLIAIGIFELGSLICGVAPNSTALILGRAVAGLGSAGIFSGALIIVAYSVPLSKRPLYTGGIGAMYGIASVAGPLLGGVFTDKVTWRWCFYINLPIGAITVIVILLFFKPPHREAIASLGWKARIKEFDLEGTAAFIPAIISLLLALQWGGTKYPWGDAKIIGLFVTFGVLIAIFIGIQLWKQDSATIPPGIMKKRTVWSSSWYSFTIGSCFLLLVYYLPIWFQAVKGASAVKSGIMNLPLIMSLVVCSIFGGAAVTILGQYAPFMIASSILASIGVGLLTTLTPESNHSYWIGYQALAGIGVGLGMQQPMIAVQTVLDISQVPVGTSIIIFVQTLGGALFVSVGQSVFTNKLAEGLARYAPSIDPATVLAVGATSLQKTLPKDILPGVILAYNDALTRAFLVSAAMATCSILGSTIVEWKSVKGKNVSVGAA</sequence>
<keyword evidence="13" id="KW-1185">Reference proteome</keyword>
<dbReference type="Proteomes" id="UP000696280">
    <property type="component" value="Unassembled WGS sequence"/>
</dbReference>
<evidence type="ECO:0000256" key="10">
    <source>
        <dbReference type="SAM" id="Phobius"/>
    </source>
</evidence>
<feature type="transmembrane region" description="Helical" evidence="10">
    <location>
        <begin position="469"/>
        <end position="487"/>
    </location>
</feature>
<evidence type="ECO:0000256" key="2">
    <source>
        <dbReference type="ARBA" id="ARBA00007520"/>
    </source>
</evidence>
<dbReference type="CDD" id="cd17502">
    <property type="entry name" value="MFS_Azr1_MDR_like"/>
    <property type="match status" value="1"/>
</dbReference>
<feature type="transmembrane region" description="Helical" evidence="10">
    <location>
        <begin position="382"/>
        <end position="403"/>
    </location>
</feature>
<feature type="domain" description="Major facilitator superfamily (MFS) profile" evidence="11">
    <location>
        <begin position="115"/>
        <end position="603"/>
    </location>
</feature>
<evidence type="ECO:0000259" key="11">
    <source>
        <dbReference type="PROSITE" id="PS50850"/>
    </source>
</evidence>
<feature type="transmembrane region" description="Helical" evidence="10">
    <location>
        <begin position="268"/>
        <end position="288"/>
    </location>
</feature>
<feature type="transmembrane region" description="Helical" evidence="10">
    <location>
        <begin position="308"/>
        <end position="329"/>
    </location>
</feature>
<organism evidence="12 13">
    <name type="scientific">Hymenoscyphus fraxineus</name>
    <dbReference type="NCBI Taxonomy" id="746836"/>
    <lineage>
        <taxon>Eukaryota</taxon>
        <taxon>Fungi</taxon>
        <taxon>Dikarya</taxon>
        <taxon>Ascomycota</taxon>
        <taxon>Pezizomycotina</taxon>
        <taxon>Leotiomycetes</taxon>
        <taxon>Helotiales</taxon>
        <taxon>Helotiaceae</taxon>
        <taxon>Hymenoscyphus</taxon>
    </lineage>
</organism>
<feature type="region of interest" description="Disordered" evidence="9">
    <location>
        <begin position="17"/>
        <end position="73"/>
    </location>
</feature>
<dbReference type="PRINTS" id="PR01036">
    <property type="entry name" value="TCRTETB"/>
</dbReference>
<dbReference type="InterPro" id="IPR020846">
    <property type="entry name" value="MFS_dom"/>
</dbReference>
<keyword evidence="5 10" id="KW-0812">Transmembrane</keyword>
<keyword evidence="4" id="KW-1003">Cell membrane</keyword>
<keyword evidence="8" id="KW-0325">Glycoprotein</keyword>
<evidence type="ECO:0000256" key="8">
    <source>
        <dbReference type="ARBA" id="ARBA00023180"/>
    </source>
</evidence>
<proteinExistence type="inferred from homology"/>
<evidence type="ECO:0000313" key="13">
    <source>
        <dbReference type="Proteomes" id="UP000696280"/>
    </source>
</evidence>
<dbReference type="Pfam" id="PF07690">
    <property type="entry name" value="MFS_1"/>
    <property type="match status" value="1"/>
</dbReference>
<dbReference type="Gene3D" id="1.20.1250.20">
    <property type="entry name" value="MFS general substrate transporter like domains"/>
    <property type="match status" value="1"/>
</dbReference>